<dbReference type="OrthoDB" id="2734459at2"/>
<feature type="domain" description="Activator of Hsp90 ATPase homologue 1/2-like C-terminal" evidence="2">
    <location>
        <begin position="9"/>
        <end position="114"/>
    </location>
</feature>
<evidence type="ECO:0000256" key="1">
    <source>
        <dbReference type="ARBA" id="ARBA00006817"/>
    </source>
</evidence>
<sequence length="127" mass="14327">MSSSIWIQTAVENVWQAITEEQALSQWYAPDSTWDIPKLAEGEKMTFTLMPNDHNQLADPLPMQLTIQQVKKYEIFSFYLEVPETVIAMSLAEQDNGTTVSFNMQGYDASLANLKGLLEGDDIPHQS</sequence>
<dbReference type="Proteomes" id="UP000094784">
    <property type="component" value="Unassembled WGS sequence"/>
</dbReference>
<comment type="similarity">
    <text evidence="1">Belongs to the AHA1 family.</text>
</comment>
<gene>
    <name evidence="3" type="ORF">BG258_09055</name>
</gene>
<reference evidence="3 4" key="1">
    <citation type="submission" date="2016-09" db="EMBL/GenBank/DDBJ databases">
        <title>Draft genome sequence of the soil isolate, Lysinibacillus fusiformis M5, a potential hypoxanthine producer.</title>
        <authorList>
            <person name="Gallegos-Monterrosa R."/>
            <person name="Maroti G."/>
            <person name="Balint B."/>
            <person name="Kovacs A.T."/>
        </authorList>
    </citation>
    <scope>NUCLEOTIDE SEQUENCE [LARGE SCALE GENOMIC DNA]</scope>
    <source>
        <strain evidence="3 4">M5</strain>
    </source>
</reference>
<comment type="caution">
    <text evidence="3">The sequence shown here is derived from an EMBL/GenBank/DDBJ whole genome shotgun (WGS) entry which is preliminary data.</text>
</comment>
<dbReference type="RefSeq" id="WP_069481062.1">
    <property type="nucleotide sequence ID" value="NZ_KV766182.1"/>
</dbReference>
<evidence type="ECO:0000313" key="3">
    <source>
        <dbReference type="EMBL" id="ODV56040.1"/>
    </source>
</evidence>
<evidence type="ECO:0000259" key="2">
    <source>
        <dbReference type="Pfam" id="PF08327"/>
    </source>
</evidence>
<protein>
    <recommendedName>
        <fullName evidence="2">Activator of Hsp90 ATPase homologue 1/2-like C-terminal domain-containing protein</fullName>
    </recommendedName>
</protein>
<dbReference type="Pfam" id="PF08327">
    <property type="entry name" value="AHSA1"/>
    <property type="match status" value="1"/>
</dbReference>
<accession>A0A1E4R6E6</accession>
<dbReference type="AlphaFoldDB" id="A0A1E4R6E6"/>
<dbReference type="SUPFAM" id="SSF55961">
    <property type="entry name" value="Bet v1-like"/>
    <property type="match status" value="1"/>
</dbReference>
<organism evidence="3 4">
    <name type="scientific">Lysinibacillus fusiformis</name>
    <dbReference type="NCBI Taxonomy" id="28031"/>
    <lineage>
        <taxon>Bacteria</taxon>
        <taxon>Bacillati</taxon>
        <taxon>Bacillota</taxon>
        <taxon>Bacilli</taxon>
        <taxon>Bacillales</taxon>
        <taxon>Bacillaceae</taxon>
        <taxon>Lysinibacillus</taxon>
    </lineage>
</organism>
<dbReference type="Gene3D" id="3.30.530.20">
    <property type="match status" value="1"/>
</dbReference>
<name>A0A1E4R6E6_9BACI</name>
<dbReference type="InterPro" id="IPR023393">
    <property type="entry name" value="START-like_dom_sf"/>
</dbReference>
<proteinExistence type="inferred from homology"/>
<evidence type="ECO:0000313" key="4">
    <source>
        <dbReference type="Proteomes" id="UP000094784"/>
    </source>
</evidence>
<dbReference type="InterPro" id="IPR013538">
    <property type="entry name" value="ASHA1/2-like_C"/>
</dbReference>
<dbReference type="EMBL" id="MECQ01000001">
    <property type="protein sequence ID" value="ODV56040.1"/>
    <property type="molecule type" value="Genomic_DNA"/>
</dbReference>